<evidence type="ECO:0000259" key="9">
    <source>
        <dbReference type="Pfam" id="PF12704"/>
    </source>
</evidence>
<feature type="transmembrane region" description="Helical" evidence="7">
    <location>
        <begin position="361"/>
        <end position="384"/>
    </location>
</feature>
<accession>A0A0U5AMN2</accession>
<reference evidence="10 11" key="1">
    <citation type="journal article" date="2016" name="Int. J. Syst. Evol. Microbiol.">
        <title>Caldimicrobium thiodismutans sp. nov., a sulfur-disproportionating bacterium isolated from a hot spring, and emended description of the genus Caldimicrobium.</title>
        <authorList>
            <person name="Kojima H."/>
            <person name="Umezawa K."/>
            <person name="Fukui M."/>
        </authorList>
    </citation>
    <scope>NUCLEOTIDE SEQUENCE [LARGE SCALE GENOMIC DNA]</scope>
    <source>
        <strain evidence="10 11">TF1</strain>
    </source>
</reference>
<comment type="subcellular location">
    <subcellularLocation>
        <location evidence="1">Cell membrane</location>
        <topology evidence="1">Multi-pass membrane protein</topology>
    </subcellularLocation>
</comment>
<dbReference type="RefSeq" id="WP_068513379.1">
    <property type="nucleotide sequence ID" value="NZ_AP014945.1"/>
</dbReference>
<dbReference type="KEGG" id="cthi:THC_0698"/>
<dbReference type="InterPro" id="IPR050250">
    <property type="entry name" value="Macrolide_Exporter_MacB"/>
</dbReference>
<evidence type="ECO:0000256" key="5">
    <source>
        <dbReference type="ARBA" id="ARBA00023136"/>
    </source>
</evidence>
<evidence type="ECO:0000256" key="4">
    <source>
        <dbReference type="ARBA" id="ARBA00022989"/>
    </source>
</evidence>
<keyword evidence="4 7" id="KW-1133">Transmembrane helix</keyword>
<evidence type="ECO:0000313" key="10">
    <source>
        <dbReference type="EMBL" id="BAU23090.1"/>
    </source>
</evidence>
<evidence type="ECO:0000256" key="2">
    <source>
        <dbReference type="ARBA" id="ARBA00022475"/>
    </source>
</evidence>
<keyword evidence="11" id="KW-1185">Reference proteome</keyword>
<protein>
    <recommendedName>
        <fullName evidence="12">ABC transporter permease</fullName>
    </recommendedName>
</protein>
<feature type="transmembrane region" description="Helical" evidence="7">
    <location>
        <begin position="277"/>
        <end position="298"/>
    </location>
</feature>
<evidence type="ECO:0000256" key="7">
    <source>
        <dbReference type="SAM" id="Phobius"/>
    </source>
</evidence>
<gene>
    <name evidence="10" type="ORF">THC_0698</name>
</gene>
<dbReference type="OrthoDB" id="9802264at2"/>
<dbReference type="PANTHER" id="PTHR30572">
    <property type="entry name" value="MEMBRANE COMPONENT OF TRANSPORTER-RELATED"/>
    <property type="match status" value="1"/>
</dbReference>
<keyword evidence="2" id="KW-1003">Cell membrane</keyword>
<dbReference type="Pfam" id="PF02687">
    <property type="entry name" value="FtsX"/>
    <property type="match status" value="1"/>
</dbReference>
<dbReference type="GO" id="GO:0022857">
    <property type="term" value="F:transmembrane transporter activity"/>
    <property type="evidence" value="ECO:0007669"/>
    <property type="project" value="TreeGrafter"/>
</dbReference>
<feature type="transmembrane region" description="Helical" evidence="7">
    <location>
        <begin position="326"/>
        <end position="349"/>
    </location>
</feature>
<keyword evidence="5 7" id="KW-0472">Membrane</keyword>
<proteinExistence type="inferred from homology"/>
<dbReference type="PATRIC" id="fig|1653476.3.peg.720"/>
<dbReference type="PANTHER" id="PTHR30572:SF4">
    <property type="entry name" value="ABC TRANSPORTER PERMEASE YTRF"/>
    <property type="match status" value="1"/>
</dbReference>
<dbReference type="Pfam" id="PF12704">
    <property type="entry name" value="MacB_PCD"/>
    <property type="match status" value="1"/>
</dbReference>
<feature type="domain" description="ABC3 transporter permease C-terminal" evidence="8">
    <location>
        <begin position="281"/>
        <end position="394"/>
    </location>
</feature>
<reference evidence="11" key="2">
    <citation type="journal article" date="2016" name="Int. J. Syst. Evol. Microbiol.">
        <title>Caldimicrobium thiodismutans sp. nov., a sulfur-disproportionating bacterium isolated from a hot spring.</title>
        <authorList>
            <person name="Kojima H."/>
            <person name="Umezawa K."/>
            <person name="Fukui M."/>
        </authorList>
    </citation>
    <scope>NUCLEOTIDE SEQUENCE [LARGE SCALE GENOMIC DNA]</scope>
    <source>
        <strain evidence="11">TF1</strain>
    </source>
</reference>
<evidence type="ECO:0000256" key="3">
    <source>
        <dbReference type="ARBA" id="ARBA00022692"/>
    </source>
</evidence>
<evidence type="ECO:0000313" key="11">
    <source>
        <dbReference type="Proteomes" id="UP000068196"/>
    </source>
</evidence>
<dbReference type="EMBL" id="AP014945">
    <property type="protein sequence ID" value="BAU23090.1"/>
    <property type="molecule type" value="Genomic_DNA"/>
</dbReference>
<sequence length="401" mass="44666">MNRFLLREILKELFSNKINLFFMILALTFSLTALNTIYALGKSAEKQVLDTLANLNFGKDALLVLAGGSRVMGLSISRSDTLKLEDVSALERLSQVKMASPFTGGVIEVAYKGRAEKLRVEGVLPIYLEANNWKVERGRFFTEAEAEHLEKVAVLGFDLIKKLGMKNPLGEKIKIQDQYYTIIGVLEKKASLGHYPLDERIYVPLQTAQRRIFNQDFIRGVKVLFFEGTDLKTAVEEIRNLLRFRHKLYGITPDDFRIITPDMAVARFTATSKTLSFFLLSIALISLVISGVIIMNLMTASVEEKAGIIALRIAIGATPRQIINHYLYTAILIALISGCIGWILSLLIMKGLAMITPLKPLFSWGTFLLSLGFSALTCVIFSLFPAIRASKIDPAILLKGL</sequence>
<evidence type="ECO:0000256" key="6">
    <source>
        <dbReference type="ARBA" id="ARBA00038076"/>
    </source>
</evidence>
<dbReference type="GO" id="GO:0005886">
    <property type="term" value="C:plasma membrane"/>
    <property type="evidence" value="ECO:0007669"/>
    <property type="project" value="UniProtKB-SubCell"/>
</dbReference>
<dbReference type="AlphaFoldDB" id="A0A0U5AMN2"/>
<dbReference type="InterPro" id="IPR025857">
    <property type="entry name" value="MacB_PCD"/>
</dbReference>
<evidence type="ECO:0000256" key="1">
    <source>
        <dbReference type="ARBA" id="ARBA00004651"/>
    </source>
</evidence>
<evidence type="ECO:0008006" key="12">
    <source>
        <dbReference type="Google" id="ProtNLM"/>
    </source>
</evidence>
<organism evidence="10 11">
    <name type="scientific">Caldimicrobium thiodismutans</name>
    <dbReference type="NCBI Taxonomy" id="1653476"/>
    <lineage>
        <taxon>Bacteria</taxon>
        <taxon>Pseudomonadati</taxon>
        <taxon>Thermodesulfobacteriota</taxon>
        <taxon>Thermodesulfobacteria</taxon>
        <taxon>Thermodesulfobacteriales</taxon>
        <taxon>Thermodesulfobacteriaceae</taxon>
        <taxon>Caldimicrobium</taxon>
    </lineage>
</organism>
<keyword evidence="3 7" id="KW-0812">Transmembrane</keyword>
<feature type="domain" description="MacB-like periplasmic core" evidence="9">
    <location>
        <begin position="21"/>
        <end position="241"/>
    </location>
</feature>
<dbReference type="STRING" id="1653476.THC_0698"/>
<name>A0A0U5AMN2_9BACT</name>
<feature type="transmembrane region" description="Helical" evidence="7">
    <location>
        <begin position="20"/>
        <end position="40"/>
    </location>
</feature>
<comment type="similarity">
    <text evidence="6">Belongs to the ABC-4 integral membrane protein family.</text>
</comment>
<dbReference type="InterPro" id="IPR003838">
    <property type="entry name" value="ABC3_permease_C"/>
</dbReference>
<dbReference type="Proteomes" id="UP000068196">
    <property type="component" value="Chromosome"/>
</dbReference>
<evidence type="ECO:0000259" key="8">
    <source>
        <dbReference type="Pfam" id="PF02687"/>
    </source>
</evidence>